<proteinExistence type="predicted"/>
<dbReference type="Pfam" id="PF25179">
    <property type="entry name" value="LMF1_C"/>
    <property type="match status" value="1"/>
</dbReference>
<dbReference type="AlphaFoldDB" id="A0AA40SS79"/>
<reference evidence="2 3" key="1">
    <citation type="submission" date="2020-08" db="EMBL/GenBank/DDBJ databases">
        <title>Sequencing the genomes of 1000 actinobacteria strains.</title>
        <authorList>
            <person name="Klenk H.-P."/>
        </authorList>
    </citation>
    <scope>NUCLEOTIDE SEQUENCE [LARGE SCALE GENOMIC DNA]</scope>
    <source>
        <strain evidence="2 3">DSM 19600</strain>
    </source>
</reference>
<accession>A0AA40SS79</accession>
<dbReference type="EMBL" id="JACIFH010000001">
    <property type="protein sequence ID" value="MBB4141501.1"/>
    <property type="molecule type" value="Genomic_DNA"/>
</dbReference>
<sequence>EADAATLRLLADDPFGGEAPRWVRAVSYRYRFTTRVELRASRDRWVRDRRRELIGPMALR</sequence>
<protein>
    <recommendedName>
        <fullName evidence="1">Lipase maturation factor 1/2 C-terminal domain-containing protein</fullName>
    </recommendedName>
</protein>
<dbReference type="InterPro" id="IPR057433">
    <property type="entry name" value="LMF1/2_C"/>
</dbReference>
<feature type="domain" description="Lipase maturation factor 1/2 C-terminal" evidence="1">
    <location>
        <begin position="2"/>
        <end position="53"/>
    </location>
</feature>
<evidence type="ECO:0000313" key="3">
    <source>
        <dbReference type="Proteomes" id="UP000549113"/>
    </source>
</evidence>
<organism evidence="2 3">
    <name type="scientific">Microbacterium invictum</name>
    <dbReference type="NCBI Taxonomy" id="515415"/>
    <lineage>
        <taxon>Bacteria</taxon>
        <taxon>Bacillati</taxon>
        <taxon>Actinomycetota</taxon>
        <taxon>Actinomycetes</taxon>
        <taxon>Micrococcales</taxon>
        <taxon>Microbacteriaceae</taxon>
        <taxon>Microbacterium</taxon>
    </lineage>
</organism>
<dbReference type="Proteomes" id="UP000549113">
    <property type="component" value="Unassembled WGS sequence"/>
</dbReference>
<evidence type="ECO:0000259" key="1">
    <source>
        <dbReference type="Pfam" id="PF25179"/>
    </source>
</evidence>
<keyword evidence="3" id="KW-1185">Reference proteome</keyword>
<name>A0AA40SS79_9MICO</name>
<feature type="non-terminal residue" evidence="2">
    <location>
        <position position="1"/>
    </location>
</feature>
<evidence type="ECO:0000313" key="2">
    <source>
        <dbReference type="EMBL" id="MBB4141501.1"/>
    </source>
</evidence>
<gene>
    <name evidence="2" type="ORF">BKA10_003295</name>
</gene>
<comment type="caution">
    <text evidence="2">The sequence shown here is derived from an EMBL/GenBank/DDBJ whole genome shotgun (WGS) entry which is preliminary data.</text>
</comment>